<evidence type="ECO:0000313" key="3">
    <source>
        <dbReference type="Proteomes" id="UP000324701"/>
    </source>
</evidence>
<keyword evidence="1" id="KW-0812">Transmembrane</keyword>
<dbReference type="RefSeq" id="WP_149654785.1">
    <property type="nucleotide sequence ID" value="NZ_VTZN01000095.1"/>
</dbReference>
<evidence type="ECO:0000313" key="2">
    <source>
        <dbReference type="EMBL" id="KAA1249364.1"/>
    </source>
</evidence>
<accession>A0A5B1BQ82</accession>
<reference evidence="2 3" key="1">
    <citation type="submission" date="2019-09" db="EMBL/GenBank/DDBJ databases">
        <title>Report of infection by Mycobacterium simiae a patient suffering from pulmonary tuberculosis.</title>
        <authorList>
            <person name="Mohanty P.S."/>
            <person name="Bansal A.K."/>
            <person name="Singh H."/>
            <person name="Sharma S."/>
            <person name="Patil S.A."/>
            <person name="Upadhaya P."/>
            <person name="Singh P.K."/>
            <person name="Kumar D."/>
            <person name="Kumar S."/>
            <person name="Singh R.K."/>
            <person name="Chaudhary B."/>
        </authorList>
    </citation>
    <scope>NUCLEOTIDE SEQUENCE [LARGE SCALE GENOMIC DNA]</scope>
    <source>
        <strain evidence="2 3">JAL-560-SIM</strain>
    </source>
</reference>
<keyword evidence="1" id="KW-1133">Transmembrane helix</keyword>
<organism evidence="2 3">
    <name type="scientific">Mycobacterium simiae</name>
    <name type="common">Mycobacterium habana</name>
    <dbReference type="NCBI Taxonomy" id="1784"/>
    <lineage>
        <taxon>Bacteria</taxon>
        <taxon>Bacillati</taxon>
        <taxon>Actinomycetota</taxon>
        <taxon>Actinomycetes</taxon>
        <taxon>Mycobacteriales</taxon>
        <taxon>Mycobacteriaceae</taxon>
        <taxon>Mycobacterium</taxon>
        <taxon>Mycobacterium simiae complex</taxon>
    </lineage>
</organism>
<feature type="transmembrane region" description="Helical" evidence="1">
    <location>
        <begin position="135"/>
        <end position="155"/>
    </location>
</feature>
<feature type="transmembrane region" description="Helical" evidence="1">
    <location>
        <begin position="43"/>
        <end position="68"/>
    </location>
</feature>
<dbReference type="EMBL" id="VTZN01000095">
    <property type="protein sequence ID" value="KAA1249364.1"/>
    <property type="molecule type" value="Genomic_DNA"/>
</dbReference>
<dbReference type="AlphaFoldDB" id="A0A5B1BQ82"/>
<evidence type="ECO:0000256" key="1">
    <source>
        <dbReference type="SAM" id="Phobius"/>
    </source>
</evidence>
<keyword evidence="1" id="KW-0472">Membrane</keyword>
<dbReference type="Proteomes" id="UP000324701">
    <property type="component" value="Unassembled WGS sequence"/>
</dbReference>
<feature type="transmembrane region" description="Helical" evidence="1">
    <location>
        <begin position="167"/>
        <end position="187"/>
    </location>
</feature>
<comment type="caution">
    <text evidence="2">The sequence shown here is derived from an EMBL/GenBank/DDBJ whole genome shotgun (WGS) entry which is preliminary data.</text>
</comment>
<proteinExistence type="predicted"/>
<dbReference type="OrthoDB" id="2955631at2"/>
<sequence>MFGAEPRPAKADLPPSPARVHAYSVSTSSLLTRRGVIRDYLQGAVWVLPTVGVVLGLGAGAALSLIPVKPGSLVDKLMFQGTAGDARGVLIVVSATMITTIGIVFSLTVLSLQIASSQFSVRLLRTFLRDVSNQVVLAIFACTFAYSTGGLHTVGEHTDGGAFVPKVAVSGSLALAFVSLGALIYFLHHLMHSIQIDTIMEKVRMRTLALIDQMYPDPETPDQQVTTMPKPPPEALPLLAQQSGYLQSVDVDDIAEIAAASGHAVLLVTFVGDYVTAGGLLGWCWHRETKPGPPESAAAQQCLRHVHIGFERTLHQDVRFGLRQLVDIALRALSPAINDPYTAIQVVHHLSAVESVLATRALPDDVRRDGAGQLLVWLANPGFAAYLQVGCGQIRRYGMHEPLVLAALLQLLSAVAQNCVDQARRAAVQTQIALVVRAAQRGLADEADRALVDGAAAQATEVVEKPGTLAPPSSAFGQVAAAQAAASTITAAPGEHPK</sequence>
<protein>
    <submittedName>
        <fullName evidence="2">DUF2254 domain-containing protein</fullName>
    </submittedName>
</protein>
<dbReference type="InterPro" id="IPR018723">
    <property type="entry name" value="DUF2254_membrane"/>
</dbReference>
<name>A0A5B1BQ82_MYCSI</name>
<feature type="transmembrane region" description="Helical" evidence="1">
    <location>
        <begin position="88"/>
        <end position="114"/>
    </location>
</feature>
<keyword evidence="3" id="KW-1185">Reference proteome</keyword>
<gene>
    <name evidence="2" type="ORF">F0Q45_15510</name>
</gene>
<dbReference type="Pfam" id="PF10011">
    <property type="entry name" value="DUF2254"/>
    <property type="match status" value="1"/>
</dbReference>